<dbReference type="FunFam" id="1.20.1280.290:FF:000001">
    <property type="entry name" value="Bidirectional sugar transporter SWEET"/>
    <property type="match status" value="1"/>
</dbReference>
<proteinExistence type="inferred from homology"/>
<dbReference type="KEGG" id="smo:SELMODRAFT_15637"/>
<dbReference type="InterPro" id="IPR047664">
    <property type="entry name" value="SWEET"/>
</dbReference>
<keyword evidence="6" id="KW-0677">Repeat</keyword>
<evidence type="ECO:0000256" key="8">
    <source>
        <dbReference type="ARBA" id="ARBA00023136"/>
    </source>
</evidence>
<evidence type="ECO:0000256" key="5">
    <source>
        <dbReference type="ARBA" id="ARBA00022692"/>
    </source>
</evidence>
<keyword evidence="4" id="KW-0762">Sugar transport</keyword>
<dbReference type="GO" id="GO:0016020">
    <property type="term" value="C:membrane"/>
    <property type="evidence" value="ECO:0000318"/>
    <property type="project" value="GO_Central"/>
</dbReference>
<gene>
    <name evidence="11" type="ORF">SELMODRAFT_15635</name>
    <name evidence="10" type="ORF">SELMODRAFT_15637</name>
</gene>
<evidence type="ECO:0000256" key="4">
    <source>
        <dbReference type="ARBA" id="ARBA00022597"/>
    </source>
</evidence>
<feature type="transmembrane region" description="Helical" evidence="9">
    <location>
        <begin position="94"/>
        <end position="115"/>
    </location>
</feature>
<comment type="similarity">
    <text evidence="2">Belongs to the SWEET sugar transporter family.</text>
</comment>
<evidence type="ECO:0000313" key="10">
    <source>
        <dbReference type="EMBL" id="EFJ17583.1"/>
    </source>
</evidence>
<dbReference type="eggNOG" id="KOG1623">
    <property type="taxonomic scope" value="Eukaryota"/>
</dbReference>
<feature type="transmembrane region" description="Helical" evidence="9">
    <location>
        <begin position="61"/>
        <end position="82"/>
    </location>
</feature>
<evidence type="ECO:0000256" key="6">
    <source>
        <dbReference type="ARBA" id="ARBA00022737"/>
    </source>
</evidence>
<comment type="subcellular location">
    <subcellularLocation>
        <location evidence="1">Endomembrane system</location>
        <topology evidence="1">Multi-pass membrane protein</topology>
    </subcellularLocation>
</comment>
<dbReference type="FunFam" id="1.20.1280.290:FF:000002">
    <property type="entry name" value="Bidirectional sugar transporter SWEET"/>
    <property type="match status" value="1"/>
</dbReference>
<evidence type="ECO:0000256" key="7">
    <source>
        <dbReference type="ARBA" id="ARBA00022989"/>
    </source>
</evidence>
<organism evidence="12">
    <name type="scientific">Selaginella moellendorffii</name>
    <name type="common">Spikemoss</name>
    <dbReference type="NCBI Taxonomy" id="88036"/>
    <lineage>
        <taxon>Eukaryota</taxon>
        <taxon>Viridiplantae</taxon>
        <taxon>Streptophyta</taxon>
        <taxon>Embryophyta</taxon>
        <taxon>Tracheophyta</taxon>
        <taxon>Lycopodiopsida</taxon>
        <taxon>Selaginellales</taxon>
        <taxon>Selaginellaceae</taxon>
        <taxon>Selaginella</taxon>
    </lineage>
</organism>
<keyword evidence="12" id="KW-1185">Reference proteome</keyword>
<dbReference type="EMBL" id="GL377613">
    <property type="protein sequence ID" value="EFJ17583.1"/>
    <property type="molecule type" value="Genomic_DNA"/>
</dbReference>
<keyword evidence="8 9" id="KW-0472">Membrane</keyword>
<dbReference type="PANTHER" id="PTHR10791:SF142">
    <property type="entry name" value="BIDIRECTIONAL SUGAR TRANSPORTER SWEET16"/>
    <property type="match status" value="1"/>
</dbReference>
<reference evidence="11 12" key="1">
    <citation type="journal article" date="2011" name="Science">
        <title>The Selaginella genome identifies genetic changes associated with the evolution of vascular plants.</title>
        <authorList>
            <person name="Banks J.A."/>
            <person name="Nishiyama T."/>
            <person name="Hasebe M."/>
            <person name="Bowman J.L."/>
            <person name="Gribskov M."/>
            <person name="dePamphilis C."/>
            <person name="Albert V.A."/>
            <person name="Aono N."/>
            <person name="Aoyama T."/>
            <person name="Ambrose B.A."/>
            <person name="Ashton N.W."/>
            <person name="Axtell M.J."/>
            <person name="Barker E."/>
            <person name="Barker M.S."/>
            <person name="Bennetzen J.L."/>
            <person name="Bonawitz N.D."/>
            <person name="Chapple C."/>
            <person name="Cheng C."/>
            <person name="Correa L.G."/>
            <person name="Dacre M."/>
            <person name="DeBarry J."/>
            <person name="Dreyer I."/>
            <person name="Elias M."/>
            <person name="Engstrom E.M."/>
            <person name="Estelle M."/>
            <person name="Feng L."/>
            <person name="Finet C."/>
            <person name="Floyd S.K."/>
            <person name="Frommer W.B."/>
            <person name="Fujita T."/>
            <person name="Gramzow L."/>
            <person name="Gutensohn M."/>
            <person name="Harholt J."/>
            <person name="Hattori M."/>
            <person name="Heyl A."/>
            <person name="Hirai T."/>
            <person name="Hiwatashi Y."/>
            <person name="Ishikawa M."/>
            <person name="Iwata M."/>
            <person name="Karol K.G."/>
            <person name="Koehler B."/>
            <person name="Kolukisaoglu U."/>
            <person name="Kubo M."/>
            <person name="Kurata T."/>
            <person name="Lalonde S."/>
            <person name="Li K."/>
            <person name="Li Y."/>
            <person name="Litt A."/>
            <person name="Lyons E."/>
            <person name="Manning G."/>
            <person name="Maruyama T."/>
            <person name="Michael T.P."/>
            <person name="Mikami K."/>
            <person name="Miyazaki S."/>
            <person name="Morinaga S."/>
            <person name="Murata T."/>
            <person name="Mueller-Roeber B."/>
            <person name="Nelson D.R."/>
            <person name="Obara M."/>
            <person name="Oguri Y."/>
            <person name="Olmstead R.G."/>
            <person name="Onodera N."/>
            <person name="Petersen B.L."/>
            <person name="Pils B."/>
            <person name="Prigge M."/>
            <person name="Rensing S.A."/>
            <person name="Riano-Pachon D.M."/>
            <person name="Roberts A.W."/>
            <person name="Sato Y."/>
            <person name="Scheller H.V."/>
            <person name="Schulz B."/>
            <person name="Schulz C."/>
            <person name="Shakirov E.V."/>
            <person name="Shibagaki N."/>
            <person name="Shinohara N."/>
            <person name="Shippen D.E."/>
            <person name="Soerensen I."/>
            <person name="Sotooka R."/>
            <person name="Sugimoto N."/>
            <person name="Sugita M."/>
            <person name="Sumikawa N."/>
            <person name="Tanurdzic M."/>
            <person name="Theissen G."/>
            <person name="Ulvskov P."/>
            <person name="Wakazuki S."/>
            <person name="Weng J.K."/>
            <person name="Willats W.W."/>
            <person name="Wipf D."/>
            <person name="Wolf P.G."/>
            <person name="Yang L."/>
            <person name="Zimmer A.D."/>
            <person name="Zhu Q."/>
            <person name="Mitros T."/>
            <person name="Hellsten U."/>
            <person name="Loque D."/>
            <person name="Otillar R."/>
            <person name="Salamov A."/>
            <person name="Schmutz J."/>
            <person name="Shapiro H."/>
            <person name="Lindquist E."/>
            <person name="Lucas S."/>
            <person name="Rokhsar D."/>
            <person name="Grigoriev I.V."/>
        </authorList>
    </citation>
    <scope>NUCLEOTIDE SEQUENCE [LARGE SCALE GENOMIC DNA]</scope>
</reference>
<feature type="transmembrane region" description="Helical" evidence="9">
    <location>
        <begin position="34"/>
        <end position="55"/>
    </location>
</feature>
<dbReference type="Gramene" id="EFJ29043">
    <property type="protein sequence ID" value="EFJ29043"/>
    <property type="gene ID" value="SELMODRAFT_15635"/>
</dbReference>
<dbReference type="HOGENOM" id="CLU_048643_1_2_1"/>
<dbReference type="EMBL" id="GL377578">
    <property type="protein sequence ID" value="EFJ29043.1"/>
    <property type="molecule type" value="Genomic_DNA"/>
</dbReference>
<feature type="non-terminal residue" evidence="11">
    <location>
        <position position="202"/>
    </location>
</feature>
<protein>
    <recommendedName>
        <fullName evidence="13">Bidirectional sugar transporter SWEET</fullName>
    </recommendedName>
</protein>
<keyword evidence="5 9" id="KW-0812">Transmembrane</keyword>
<dbReference type="Gramene" id="EFJ17583">
    <property type="protein sequence ID" value="EFJ17583"/>
    <property type="gene ID" value="SELMODRAFT_15637"/>
</dbReference>
<dbReference type="Gene3D" id="1.20.1280.290">
    <property type="match status" value="2"/>
</dbReference>
<accession>D8RF28</accession>
<feature type="non-terminal residue" evidence="11">
    <location>
        <position position="1"/>
    </location>
</feature>
<evidence type="ECO:0000256" key="3">
    <source>
        <dbReference type="ARBA" id="ARBA00022448"/>
    </source>
</evidence>
<name>D8RF28_SELML</name>
<dbReference type="InParanoid" id="D8RF28"/>
<dbReference type="GO" id="GO:0008643">
    <property type="term" value="P:carbohydrate transport"/>
    <property type="evidence" value="ECO:0000318"/>
    <property type="project" value="GO_Central"/>
</dbReference>
<evidence type="ECO:0000256" key="2">
    <source>
        <dbReference type="ARBA" id="ARBA00007809"/>
    </source>
</evidence>
<dbReference type="InterPro" id="IPR004316">
    <property type="entry name" value="SWEET_rpt"/>
</dbReference>
<dbReference type="KEGG" id="smo:SELMODRAFT_15635"/>
<evidence type="ECO:0000256" key="1">
    <source>
        <dbReference type="ARBA" id="ARBA00004127"/>
    </source>
</evidence>
<feature type="transmembrane region" description="Helical" evidence="9">
    <location>
        <begin position="153"/>
        <end position="175"/>
    </location>
</feature>
<dbReference type="Pfam" id="PF03083">
    <property type="entry name" value="MtN3_slv"/>
    <property type="match status" value="2"/>
</dbReference>
<evidence type="ECO:0000256" key="9">
    <source>
        <dbReference type="SAM" id="Phobius"/>
    </source>
</evidence>
<evidence type="ECO:0008006" key="13">
    <source>
        <dbReference type="Google" id="ProtNLM"/>
    </source>
</evidence>
<dbReference type="PANTHER" id="PTHR10791">
    <property type="entry name" value="RAG1-ACTIVATING PROTEIN 1"/>
    <property type="match status" value="1"/>
</dbReference>
<feature type="transmembrane region" description="Helical" evidence="9">
    <location>
        <begin position="121"/>
        <end position="146"/>
    </location>
</feature>
<dbReference type="Proteomes" id="UP000001514">
    <property type="component" value="Unassembled WGS sequence"/>
</dbReference>
<evidence type="ECO:0000313" key="11">
    <source>
        <dbReference type="EMBL" id="EFJ29043.1"/>
    </source>
</evidence>
<keyword evidence="7 9" id="KW-1133">Transmembrane helix</keyword>
<dbReference type="AlphaFoldDB" id="D8RF28"/>
<feature type="transmembrane region" description="Helical" evidence="9">
    <location>
        <begin position="181"/>
        <end position="201"/>
    </location>
</feature>
<keyword evidence="3" id="KW-0813">Transport</keyword>
<dbReference type="OMA" id="RKDTENF"/>
<sequence>FVSTGNITTILSSLAPIPTFYRIYKRKDTENFSVLPYITTILCNLFWAWYALPFITSQNLLLFIISAIQVVLQSIYVIMFFIYAPPERKSRTTVMVVTTVILFAMDIIITMAFLRQSKRETFAGVIATISSILAYAAPLSIMGLVIRTRSVEYMPFLLSLAIFCSGFTWTVYGILGPDIFVIISDGLGFLLSTLQLILYAVY</sequence>
<evidence type="ECO:0000313" key="12">
    <source>
        <dbReference type="Proteomes" id="UP000001514"/>
    </source>
</evidence>
<dbReference type="GO" id="GO:0012505">
    <property type="term" value="C:endomembrane system"/>
    <property type="evidence" value="ECO:0007669"/>
    <property type="project" value="UniProtKB-SubCell"/>
</dbReference>
<dbReference type="GO" id="GO:0051119">
    <property type="term" value="F:sugar transmembrane transporter activity"/>
    <property type="evidence" value="ECO:0000318"/>
    <property type="project" value="GO_Central"/>
</dbReference>